<evidence type="ECO:0000256" key="3">
    <source>
        <dbReference type="ARBA" id="ARBA00022729"/>
    </source>
</evidence>
<accession>A0AAU8FM98</accession>
<evidence type="ECO:0000256" key="2">
    <source>
        <dbReference type="ARBA" id="ARBA00006275"/>
    </source>
</evidence>
<organism evidence="8">
    <name type="scientific">Dyadobacter sp. 676</name>
    <dbReference type="NCBI Taxonomy" id="3088362"/>
    <lineage>
        <taxon>Bacteria</taxon>
        <taxon>Pseudomonadati</taxon>
        <taxon>Bacteroidota</taxon>
        <taxon>Cytophagia</taxon>
        <taxon>Cytophagales</taxon>
        <taxon>Spirosomataceae</taxon>
        <taxon>Dyadobacter</taxon>
    </lineage>
</organism>
<dbReference type="RefSeq" id="WP_353721006.1">
    <property type="nucleotide sequence ID" value="NZ_CP159289.1"/>
</dbReference>
<comment type="similarity">
    <text evidence="2">Belongs to the SusD family.</text>
</comment>
<dbReference type="InterPro" id="IPR012944">
    <property type="entry name" value="SusD_RagB_dom"/>
</dbReference>
<dbReference type="Pfam" id="PF07980">
    <property type="entry name" value="SusD_RagB"/>
    <property type="match status" value="1"/>
</dbReference>
<dbReference type="InterPro" id="IPR033985">
    <property type="entry name" value="SusD-like_N"/>
</dbReference>
<dbReference type="CDD" id="cd08977">
    <property type="entry name" value="SusD"/>
    <property type="match status" value="1"/>
</dbReference>
<reference evidence="8" key="1">
    <citation type="submission" date="2024-06" db="EMBL/GenBank/DDBJ databases">
        <title>Sequencing and assembly of the genome of Dyadobacter sp. strain 676, a symbiont of Cyamopsis tetragonoloba.</title>
        <authorList>
            <person name="Guro P."/>
            <person name="Sazanova A."/>
            <person name="Kuznetsova I."/>
            <person name="Belimov A."/>
            <person name="Safronova V."/>
        </authorList>
    </citation>
    <scope>NUCLEOTIDE SEQUENCE</scope>
    <source>
        <strain evidence="8">676</strain>
    </source>
</reference>
<name>A0AAU8FM98_9BACT</name>
<feature type="domain" description="SusD-like N-terminal" evidence="7">
    <location>
        <begin position="102"/>
        <end position="234"/>
    </location>
</feature>
<dbReference type="SUPFAM" id="SSF48452">
    <property type="entry name" value="TPR-like"/>
    <property type="match status" value="1"/>
</dbReference>
<evidence type="ECO:0000259" key="6">
    <source>
        <dbReference type="Pfam" id="PF07980"/>
    </source>
</evidence>
<keyword evidence="3" id="KW-0732">Signal</keyword>
<evidence type="ECO:0000256" key="4">
    <source>
        <dbReference type="ARBA" id="ARBA00023136"/>
    </source>
</evidence>
<comment type="subcellular location">
    <subcellularLocation>
        <location evidence="1">Cell outer membrane</location>
    </subcellularLocation>
</comment>
<dbReference type="Gene3D" id="1.25.40.390">
    <property type="match status" value="1"/>
</dbReference>
<dbReference type="InterPro" id="IPR011990">
    <property type="entry name" value="TPR-like_helical_dom_sf"/>
</dbReference>
<dbReference type="GO" id="GO:0009279">
    <property type="term" value="C:cell outer membrane"/>
    <property type="evidence" value="ECO:0007669"/>
    <property type="project" value="UniProtKB-SubCell"/>
</dbReference>
<feature type="domain" description="RagB/SusD" evidence="6">
    <location>
        <begin position="254"/>
        <end position="494"/>
    </location>
</feature>
<evidence type="ECO:0000256" key="5">
    <source>
        <dbReference type="ARBA" id="ARBA00023237"/>
    </source>
</evidence>
<keyword evidence="4" id="KW-0472">Membrane</keyword>
<evidence type="ECO:0000256" key="1">
    <source>
        <dbReference type="ARBA" id="ARBA00004442"/>
    </source>
</evidence>
<dbReference type="AlphaFoldDB" id="A0AAU8FM98"/>
<sequence>MKNLLKICIAICLVLLNAGCRDFLEKQPLGETLLGSITTEEQAVLFVNAAYEPLLWGRGDPMQGHYFNDMWILGDITSDDTETPVDPNNIQERALQDFNVFPDNPNLRDWFGSAYVGIARCNVVIRGIGDSPENIFKTPGMRQRCLGEAYFLRALYFFDLAKVFGGVPLIETPVTTIQDTKVRRSTATETWAFIENDLQQARTYLPSVSVYRNTANLGRASKGAATALLAKVLLYQQKWAAAADAAEEVIASGDYALTTDYLAQFNNQNDQNTVESIFEVQAYKTNGWGGGTEISLDFGRWGFNNPTKELVNAYEKGDPRLRYTIFSPGDDRFGQPYDPGKGPNTVTGYLARKYVFDPATMGVAANGWTNGEGINYIVLRYAEVLLIHAEALIEQNVRLTDAMADINAVRARKGVKMPPVPPGDQAALRQRLRHERRVELALEGQRYFDLIRWGKDYATSVLHGQGKANFQYDKHKLFPIPQIEMDLNPLLIQN</sequence>
<proteinExistence type="inferred from homology"/>
<gene>
    <name evidence="8" type="ORF">ABV298_04575</name>
</gene>
<evidence type="ECO:0000259" key="7">
    <source>
        <dbReference type="Pfam" id="PF14322"/>
    </source>
</evidence>
<evidence type="ECO:0000313" key="8">
    <source>
        <dbReference type="EMBL" id="XCH25708.1"/>
    </source>
</evidence>
<protein>
    <submittedName>
        <fullName evidence="8">RagB/SusD family nutrient uptake outer membrane protein</fullName>
    </submittedName>
</protein>
<keyword evidence="5" id="KW-0998">Cell outer membrane</keyword>
<dbReference type="EMBL" id="CP159289">
    <property type="protein sequence ID" value="XCH25708.1"/>
    <property type="molecule type" value="Genomic_DNA"/>
</dbReference>
<dbReference type="Pfam" id="PF14322">
    <property type="entry name" value="SusD-like_3"/>
    <property type="match status" value="1"/>
</dbReference>